<dbReference type="PROSITE" id="PS50995">
    <property type="entry name" value="HTH_MARR_2"/>
    <property type="match status" value="1"/>
</dbReference>
<dbReference type="RefSeq" id="WP_119703862.1">
    <property type="nucleotide sequence ID" value="NZ_JBHSOI010000001.1"/>
</dbReference>
<keyword evidence="6" id="KW-1185">Reference proteome</keyword>
<keyword evidence="1" id="KW-0805">Transcription regulation</keyword>
<dbReference type="Proteomes" id="UP000265581">
    <property type="component" value="Unassembled WGS sequence"/>
</dbReference>
<sequence length="151" mass="16455">MNSHDRLFDAIHGFFATCMAAGDSDTVDHLVEMELSLSQVKALFVLAQAQEPLPIHVLADHIRLSVGAAGRTVDLLVTAGMAERRESPADRRVKLVTITQAGQDATEAHLEHKKAAMRAQIDRLDAAEADRLHDALIPLLRSSTLEQELSA</sequence>
<keyword evidence="2" id="KW-0238">DNA-binding</keyword>
<keyword evidence="3" id="KW-0804">Transcription</keyword>
<feature type="domain" description="HTH marR-type" evidence="4">
    <location>
        <begin position="4"/>
        <end position="141"/>
    </location>
</feature>
<name>A0A371PCV9_9ACTN</name>
<dbReference type="SMART" id="SM00347">
    <property type="entry name" value="HTH_MARR"/>
    <property type="match status" value="1"/>
</dbReference>
<dbReference type="InterPro" id="IPR036388">
    <property type="entry name" value="WH-like_DNA-bd_sf"/>
</dbReference>
<dbReference type="InterPro" id="IPR000835">
    <property type="entry name" value="HTH_MarR-typ"/>
</dbReference>
<evidence type="ECO:0000259" key="4">
    <source>
        <dbReference type="PROSITE" id="PS50995"/>
    </source>
</evidence>
<dbReference type="AlphaFoldDB" id="A0A371PCV9"/>
<accession>A0A371PCV9</accession>
<proteinExistence type="predicted"/>
<dbReference type="GO" id="GO:0003700">
    <property type="term" value="F:DNA-binding transcription factor activity"/>
    <property type="evidence" value="ECO:0007669"/>
    <property type="project" value="InterPro"/>
</dbReference>
<protein>
    <submittedName>
        <fullName evidence="5">MarR family transcriptional regulator</fullName>
    </submittedName>
</protein>
<evidence type="ECO:0000256" key="1">
    <source>
        <dbReference type="ARBA" id="ARBA00023015"/>
    </source>
</evidence>
<dbReference type="SUPFAM" id="SSF46785">
    <property type="entry name" value="Winged helix' DNA-binding domain"/>
    <property type="match status" value="1"/>
</dbReference>
<dbReference type="GO" id="GO:0003677">
    <property type="term" value="F:DNA binding"/>
    <property type="evidence" value="ECO:0007669"/>
    <property type="project" value="UniProtKB-KW"/>
</dbReference>
<dbReference type="PANTHER" id="PTHR42756">
    <property type="entry name" value="TRANSCRIPTIONAL REGULATOR, MARR"/>
    <property type="match status" value="1"/>
</dbReference>
<organism evidence="5 6">
    <name type="scientific">Aeromicrobium endophyticum</name>
    <dbReference type="NCBI Taxonomy" id="2292704"/>
    <lineage>
        <taxon>Bacteria</taxon>
        <taxon>Bacillati</taxon>
        <taxon>Actinomycetota</taxon>
        <taxon>Actinomycetes</taxon>
        <taxon>Propionibacteriales</taxon>
        <taxon>Nocardioidaceae</taxon>
        <taxon>Aeromicrobium</taxon>
    </lineage>
</organism>
<evidence type="ECO:0000313" key="5">
    <source>
        <dbReference type="EMBL" id="REK73752.1"/>
    </source>
</evidence>
<evidence type="ECO:0000256" key="2">
    <source>
        <dbReference type="ARBA" id="ARBA00023125"/>
    </source>
</evidence>
<dbReference type="Pfam" id="PF12802">
    <property type="entry name" value="MarR_2"/>
    <property type="match status" value="1"/>
</dbReference>
<comment type="caution">
    <text evidence="5">The sequence shown here is derived from an EMBL/GenBank/DDBJ whole genome shotgun (WGS) entry which is preliminary data.</text>
</comment>
<evidence type="ECO:0000256" key="3">
    <source>
        <dbReference type="ARBA" id="ARBA00023163"/>
    </source>
</evidence>
<gene>
    <name evidence="5" type="ORF">DX116_09550</name>
</gene>
<dbReference type="Gene3D" id="1.10.10.10">
    <property type="entry name" value="Winged helix-like DNA-binding domain superfamily/Winged helix DNA-binding domain"/>
    <property type="match status" value="1"/>
</dbReference>
<reference evidence="5 6" key="1">
    <citation type="submission" date="2018-08" db="EMBL/GenBank/DDBJ databases">
        <title>Aeromicrobium sp. M2KJ-4, whole genome shotgun sequence.</title>
        <authorList>
            <person name="Tuo L."/>
        </authorList>
    </citation>
    <scope>NUCLEOTIDE SEQUENCE [LARGE SCALE GENOMIC DNA]</scope>
    <source>
        <strain evidence="5 6">M2KJ-4</strain>
    </source>
</reference>
<dbReference type="PANTHER" id="PTHR42756:SF1">
    <property type="entry name" value="TRANSCRIPTIONAL REPRESSOR OF EMRAB OPERON"/>
    <property type="match status" value="1"/>
</dbReference>
<dbReference type="EMBL" id="QUBR01000001">
    <property type="protein sequence ID" value="REK73752.1"/>
    <property type="molecule type" value="Genomic_DNA"/>
</dbReference>
<evidence type="ECO:0000313" key="6">
    <source>
        <dbReference type="Proteomes" id="UP000265581"/>
    </source>
</evidence>
<dbReference type="InterPro" id="IPR036390">
    <property type="entry name" value="WH_DNA-bd_sf"/>
</dbReference>
<dbReference type="OrthoDB" id="3177763at2"/>